<evidence type="ECO:0008006" key="4">
    <source>
        <dbReference type="Google" id="ProtNLM"/>
    </source>
</evidence>
<proteinExistence type="predicted"/>
<evidence type="ECO:0000313" key="2">
    <source>
        <dbReference type="EMBL" id="RYQ99252.1"/>
    </source>
</evidence>
<dbReference type="FunFam" id="3.10.580.10:FF:000042">
    <property type="entry name" value="DUF21 domain-containing protein isoform A"/>
    <property type="match status" value="1"/>
</dbReference>
<organism evidence="2 3">
    <name type="scientific">Arachis hypogaea</name>
    <name type="common">Peanut</name>
    <dbReference type="NCBI Taxonomy" id="3818"/>
    <lineage>
        <taxon>Eukaryota</taxon>
        <taxon>Viridiplantae</taxon>
        <taxon>Streptophyta</taxon>
        <taxon>Embryophyta</taxon>
        <taxon>Tracheophyta</taxon>
        <taxon>Spermatophyta</taxon>
        <taxon>Magnoliopsida</taxon>
        <taxon>eudicotyledons</taxon>
        <taxon>Gunneridae</taxon>
        <taxon>Pentapetalae</taxon>
        <taxon>rosids</taxon>
        <taxon>fabids</taxon>
        <taxon>Fabales</taxon>
        <taxon>Fabaceae</taxon>
        <taxon>Papilionoideae</taxon>
        <taxon>50 kb inversion clade</taxon>
        <taxon>dalbergioids sensu lato</taxon>
        <taxon>Dalbergieae</taxon>
        <taxon>Pterocarpus clade</taxon>
        <taxon>Arachis</taxon>
    </lineage>
</organism>
<dbReference type="PANTHER" id="PTHR12064">
    <property type="entry name" value="METAL TRANSPORTER CNNM"/>
    <property type="match status" value="1"/>
</dbReference>
<dbReference type="InterPro" id="IPR046342">
    <property type="entry name" value="CBS_dom_sf"/>
</dbReference>
<dbReference type="GO" id="GO:0005737">
    <property type="term" value="C:cytoplasm"/>
    <property type="evidence" value="ECO:0007669"/>
    <property type="project" value="TreeGrafter"/>
</dbReference>
<keyword evidence="3" id="KW-1185">Reference proteome</keyword>
<dbReference type="GO" id="GO:0010960">
    <property type="term" value="P:magnesium ion homeostasis"/>
    <property type="evidence" value="ECO:0007669"/>
    <property type="project" value="InterPro"/>
</dbReference>
<dbReference type="CDD" id="cd04590">
    <property type="entry name" value="CBS_pair_CorC_HlyC_assoc"/>
    <property type="match status" value="1"/>
</dbReference>
<dbReference type="PANTHER" id="PTHR12064:SF96">
    <property type="entry name" value="DUF21 DOMAIN PLANT PROTEIN"/>
    <property type="match status" value="1"/>
</dbReference>
<sequence length="244" mass="26833">MYWEAMGKILARGHSRVPVYSGNPKNIIGLLLVKSLLTVRPETETPVSAVSIRRIPRVPSDMPLYDILNEFQKGSSHMAAVVKAKSKGKETPQIIEEKQEESTIFDRDSQLTTPLLQNQDDKLESVVVDIDKSSRSPSINKLTGLQRSDSKTNSLENIEEGEVIGIITLEDVFEELLQEEIVDETDEYVDVHKRIRVAAAAAASSVARAPSTRRLTGQRGAGGQSKPGQTPKKSSEDHGSNSTR</sequence>
<dbReference type="GO" id="GO:0030026">
    <property type="term" value="P:intracellular manganese ion homeostasis"/>
    <property type="evidence" value="ECO:0007669"/>
    <property type="project" value="TreeGrafter"/>
</dbReference>
<dbReference type="Proteomes" id="UP000289738">
    <property type="component" value="Chromosome B07"/>
</dbReference>
<comment type="caution">
    <text evidence="2">The sequence shown here is derived from an EMBL/GenBank/DDBJ whole genome shotgun (WGS) entry which is preliminary data.</text>
</comment>
<protein>
    <recommendedName>
        <fullName evidence="4">CBS domain-containing protein</fullName>
    </recommendedName>
</protein>
<feature type="compositionally biased region" description="Basic and acidic residues" evidence="1">
    <location>
        <begin position="233"/>
        <end position="244"/>
    </location>
</feature>
<evidence type="ECO:0000313" key="3">
    <source>
        <dbReference type="Proteomes" id="UP000289738"/>
    </source>
</evidence>
<dbReference type="EMBL" id="SDMP01000017">
    <property type="protein sequence ID" value="RYQ99252.1"/>
    <property type="molecule type" value="Genomic_DNA"/>
</dbReference>
<evidence type="ECO:0000256" key="1">
    <source>
        <dbReference type="SAM" id="MobiDB-lite"/>
    </source>
</evidence>
<dbReference type="Gene3D" id="3.10.580.10">
    <property type="entry name" value="CBS-domain"/>
    <property type="match status" value="2"/>
</dbReference>
<dbReference type="AlphaFoldDB" id="A0A444YBD2"/>
<dbReference type="SUPFAM" id="SSF54631">
    <property type="entry name" value="CBS-domain pair"/>
    <property type="match status" value="1"/>
</dbReference>
<dbReference type="InterPro" id="IPR044751">
    <property type="entry name" value="Ion_transp-like_CBS"/>
</dbReference>
<name>A0A444YBD2_ARAHY</name>
<gene>
    <name evidence="2" type="ORF">Ahy_B07g087152</name>
</gene>
<dbReference type="InterPro" id="IPR045095">
    <property type="entry name" value="ACDP"/>
</dbReference>
<reference evidence="2 3" key="1">
    <citation type="submission" date="2019-01" db="EMBL/GenBank/DDBJ databases">
        <title>Sequencing of cultivated peanut Arachis hypogaea provides insights into genome evolution and oil improvement.</title>
        <authorList>
            <person name="Chen X."/>
        </authorList>
    </citation>
    <scope>NUCLEOTIDE SEQUENCE [LARGE SCALE GENOMIC DNA]</scope>
    <source>
        <strain evidence="3">cv. Fuhuasheng</strain>
        <tissue evidence="2">Leaves</tissue>
    </source>
</reference>
<feature type="region of interest" description="Disordered" evidence="1">
    <location>
        <begin position="203"/>
        <end position="244"/>
    </location>
</feature>
<accession>A0A444YBD2</accession>